<keyword evidence="3" id="KW-0695">RNA-directed DNA polymerase</keyword>
<dbReference type="CDD" id="cd06222">
    <property type="entry name" value="RNase_H_like"/>
    <property type="match status" value="1"/>
</dbReference>
<dbReference type="Pfam" id="PF03372">
    <property type="entry name" value="Exo_endo_phos"/>
    <property type="match status" value="1"/>
</dbReference>
<dbReference type="ExpressionAtlas" id="Q9SKJ4">
    <property type="expression patterns" value="differential"/>
</dbReference>
<proteinExistence type="predicted"/>
<dbReference type="CDD" id="cd01650">
    <property type="entry name" value="RT_nLTR_like"/>
    <property type="match status" value="1"/>
</dbReference>
<dbReference type="InterPro" id="IPR025558">
    <property type="entry name" value="DUF4283"/>
</dbReference>
<dbReference type="InterPro" id="IPR005135">
    <property type="entry name" value="Endo/exonuclease/phosphatase"/>
</dbReference>
<keyword evidence="3" id="KW-0548">Nucleotidyltransferase</keyword>
<dbReference type="PROSITE" id="PS50878">
    <property type="entry name" value="RT_POL"/>
    <property type="match status" value="1"/>
</dbReference>
<dbReference type="Pfam" id="PF13966">
    <property type="entry name" value="zf-RVT"/>
    <property type="match status" value="1"/>
</dbReference>
<dbReference type="PIR" id="G84649">
    <property type="entry name" value="G84649"/>
</dbReference>
<protein>
    <submittedName>
        <fullName evidence="3">Putative non-LTR retroelement reverse transcriptase</fullName>
    </submittedName>
</protein>
<dbReference type="SUPFAM" id="SSF56219">
    <property type="entry name" value="DNase I-like"/>
    <property type="match status" value="1"/>
</dbReference>
<gene>
    <name evidence="3" type="ordered locus">At2g25550</name>
</gene>
<dbReference type="InterPro" id="IPR036397">
    <property type="entry name" value="RNaseH_sf"/>
</dbReference>
<feature type="region of interest" description="Disordered" evidence="1">
    <location>
        <begin position="225"/>
        <end position="256"/>
    </location>
</feature>
<dbReference type="InterPro" id="IPR043502">
    <property type="entry name" value="DNA/RNA_pol_sf"/>
</dbReference>
<dbReference type="PANTHER" id="PTHR33116:SF86">
    <property type="entry name" value="REVERSE TRANSCRIPTASE DOMAIN-CONTAINING PROTEIN"/>
    <property type="match status" value="1"/>
</dbReference>
<evidence type="ECO:0000256" key="1">
    <source>
        <dbReference type="SAM" id="MobiDB-lite"/>
    </source>
</evidence>
<keyword evidence="3" id="KW-0808">Transferase</keyword>
<name>Q9SKJ4_ARATH</name>
<feature type="compositionally biased region" description="Acidic residues" evidence="1">
    <location>
        <begin position="225"/>
        <end position="241"/>
    </location>
</feature>
<sequence length="1750" mass="200737">MSDRLRKSVQDLNLGIDDEPVALTSEFCSQAAYVNRFSLVVTTVNPRKQNLRALIGQMPRVWGFPDSCVGRIIDKGRVQFKFQSEEAMNLVLRRGPWSFNDWMLSIHRWYPNLSEAEMKIIPFWVQITGIPLLFLTNAMARCVGNRLGHVADVDFDENSNHTGFVRVRINWNLDDPLRFQRNFQFADGENTVIKFRFERLRNFCTKCGSLKHDIKVCTLSFDNEDPVETSDDDDADDDDDHHDDNKEHDISDTDTLQTVDPATLIPGLQSSLSKGNQRQVQKLSDGYSVPCVIEDTDLTVERLRYLHAKLAGVKTDAPVEKDLLLESSDNAQNEFVFMKRKRVRLEEMYQQVEAADEMGVLSQLCKKGRKTESAGSCSIHDGRDGGAGGPGIGMPLTQSRLFRLFRMYNYDILFLVETLNQCDKVCKLAYDLGFPNVITQPPNGRSGGLALMWKNNVSLSLISQDERLIDSHVTFNNKSFYLSCVYGHPTQSERHQLWQTLEHISDNRNAEWLLVGDFNEILSNAEKIGGPMREEWTFRNFRNMVSHCDIEDMRSKGDRFSWVGERHTHTVKCCLDRVFINSAWTATFPYAEIEFLDFTGSDHKPVLVHFNESFPRRSKLFRFDNRLIDIPTFKRIVQTSWRTNRNSRSTPITERISSCRQAMARLKHASNLNSEQRIKKLQSSLNRAMESTRRVDRQLIPQLQESLAKAFSDEEIYWKQKSRNQWMKEGDQNTGYFHACTKTRYSQNRVNTIMDDQGRMFTGDKEIGNHAQDFFTNIFSTNGIKVSPIDFADFKSTVTNTVNLDLTKEFSDTEIYDAICQIGDDKAPGPDGLTARFYKNCWDIVGYDVILEVKKFFETSFMKPSINHTNICMIPKITNPTTLSDYRPIALCNVLYKVISKCLVNRLKSHLNSIVSDSQAAFIPGRIINDNVMIAHEVMHSLKVRKRVSKTYMAVKTDVSKAYDRVEWDFLETTMRLFGFCNKWIGWIMAAVKSVHYSVLINGSPHGYITPTRGIRQGDPLSPYLFILCGDILSHLINGRASSGDLRGVRIGNGAPAITHLQFADDSLFFCQANVRNCQALKDVFDVYEYYSGQKINVQKSMITFGSRVYGSTQSRLKQILEIPNQGGGGKYLGLPEQFGRKKKEMFEYIIDRVKKRTSTWSARFLSPAGKEIMLKSVALAMPVYAMSCFKLPKGIVSEIESLLMNFWWEKASNQRGIPWVAWKRLQYSKKEGGLGFRDLAKFNDALLAKQAWRLIQYPNSLFARVMKARYFKDVSILDAKVRKQQSYGWASLLDGIALLKKGTRHLIGDGQNIRIGLDNIVDSHPPRPLNTEETYKEMTINNLFERKGSYYFWDDSKISQFVDQSDHGFIHRIYLAKSKKPDKIIWNYNTTGEYTVRSGYWLLTHDPSTNIPAINPPHGSIDLKTRIWNLPIMPKLKHFLWRALSQALATTERLTTRGMRIDPSCPRCHRENESINHALFTCPFATMAWRLSDSSLIRNQLMSNDFEENISNILNFVQDTTMSDFHKLLPVWLIWRIWKARNNVVFNKFRESPSKTVLSAKAETHDWLNATQSHKKTPSPTRQIAENKIEWRNPPATYVKCNFDAGFDVQKLEATGGWIIRNHYGTPISWGSMKLAHTSNPLEAETKALLAALQQTWIRGYTQVFMEGDCQTLINLINGISFHSSLANHLEDISFWANKFASIQFGFIRKKGNKLAHVLAKYGCTYSTFYSDSGSLPIWLDRYFCNDSN</sequence>
<feature type="domain" description="Reverse transcriptase" evidence="2">
    <location>
        <begin position="855"/>
        <end position="1137"/>
    </location>
</feature>
<dbReference type="InterPro" id="IPR012337">
    <property type="entry name" value="RNaseH-like_sf"/>
</dbReference>
<accession>Q9SKJ4</accession>
<dbReference type="Gene3D" id="3.30.420.10">
    <property type="entry name" value="Ribonuclease H-like superfamily/Ribonuclease H"/>
    <property type="match status" value="1"/>
</dbReference>
<dbReference type="Pfam" id="PF00078">
    <property type="entry name" value="RVT_1"/>
    <property type="match status" value="1"/>
</dbReference>
<dbReference type="Pfam" id="PF14111">
    <property type="entry name" value="DUF4283"/>
    <property type="match status" value="1"/>
</dbReference>
<dbReference type="InterPro" id="IPR002156">
    <property type="entry name" value="RNaseH_domain"/>
</dbReference>
<dbReference type="InterPro" id="IPR000477">
    <property type="entry name" value="RT_dom"/>
</dbReference>
<dbReference type="GO" id="GO:0003676">
    <property type="term" value="F:nucleic acid binding"/>
    <property type="evidence" value="ECO:0007669"/>
    <property type="project" value="InterPro"/>
</dbReference>
<dbReference type="InterPro" id="IPR044730">
    <property type="entry name" value="RNase_H-like_dom_plant"/>
</dbReference>
<evidence type="ECO:0000259" key="2">
    <source>
        <dbReference type="PROSITE" id="PS50878"/>
    </source>
</evidence>
<dbReference type="SUPFAM" id="SSF56672">
    <property type="entry name" value="DNA/RNA polymerases"/>
    <property type="match status" value="1"/>
</dbReference>
<dbReference type="SUPFAM" id="SSF53098">
    <property type="entry name" value="Ribonuclease H-like"/>
    <property type="match status" value="1"/>
</dbReference>
<dbReference type="Pfam" id="PF14392">
    <property type="entry name" value="zf-CCHC_4"/>
    <property type="match status" value="1"/>
</dbReference>
<dbReference type="GO" id="GO:0004523">
    <property type="term" value="F:RNA-DNA hybrid ribonuclease activity"/>
    <property type="evidence" value="ECO:0007669"/>
    <property type="project" value="InterPro"/>
</dbReference>
<dbReference type="Gene3D" id="3.60.10.10">
    <property type="entry name" value="Endonuclease/exonuclease/phosphatase"/>
    <property type="match status" value="1"/>
</dbReference>
<reference evidence="3" key="3">
    <citation type="submission" date="2002-02" db="EMBL/GenBank/DDBJ databases">
        <authorList>
            <person name="Town C.D."/>
            <person name="Kaul S."/>
        </authorList>
    </citation>
    <scope>NUCLEOTIDE SEQUENCE</scope>
</reference>
<dbReference type="InterPro" id="IPR025836">
    <property type="entry name" value="Zn_knuckle_CX2CX4HX4C"/>
</dbReference>
<dbReference type="PANTHER" id="PTHR33116">
    <property type="entry name" value="REVERSE TRANSCRIPTASE ZINC-BINDING DOMAIN-CONTAINING PROTEIN-RELATED-RELATED"/>
    <property type="match status" value="1"/>
</dbReference>
<dbReference type="EMBL" id="AC006300">
    <property type="protein sequence ID" value="AAD20714.1"/>
    <property type="molecule type" value="Genomic_DNA"/>
</dbReference>
<dbReference type="Pfam" id="PF13456">
    <property type="entry name" value="RVT_3"/>
    <property type="match status" value="1"/>
</dbReference>
<evidence type="ECO:0000313" key="3">
    <source>
        <dbReference type="EMBL" id="AAD20714.1"/>
    </source>
</evidence>
<reference key="1">
    <citation type="journal article" date="1999" name="Nature">
        <title>Sequence and analysis of chromosome 2 of the plant Arabidopsis thaliana.</title>
        <authorList>
            <person name="Lin X."/>
            <person name="Kaul S."/>
            <person name="Rounsley S."/>
            <person name="Shea T.P."/>
            <person name="Benito M.I."/>
            <person name="Town C.D."/>
            <person name="Fujii C.Y."/>
            <person name="Mason T."/>
            <person name="Bowman C.L."/>
            <person name="Barnstead M."/>
            <person name="Feldblyum T.V."/>
            <person name="Buell C.R."/>
            <person name="Ketchum K.A."/>
            <person name="Lee J."/>
            <person name="Ronning C.M."/>
            <person name="Koo H.L."/>
            <person name="Moffat K.S."/>
            <person name="Cronin L.A."/>
            <person name="Shen M."/>
            <person name="Pai G."/>
            <person name="Van Aken S."/>
            <person name="Umayam L."/>
            <person name="Tallon L.J."/>
            <person name="Gill J.E."/>
            <person name="Adams M.D."/>
            <person name="Carrera A.J."/>
            <person name="Creasy T.H."/>
            <person name="Goodman H.M."/>
            <person name="Somerville C.R."/>
            <person name="Copenhaver G.P."/>
            <person name="Preuss D."/>
            <person name="Nierman W.C."/>
            <person name="White O."/>
            <person name="Eisen J.A."/>
            <person name="Salzberg S.L."/>
            <person name="Fraser C.M."/>
            <person name="Venter J.C."/>
        </authorList>
    </citation>
    <scope>NUCLEOTIDE SEQUENCE [LARGE SCALE GENOMIC DNA]</scope>
    <source>
        <strain>cv. Columbia</strain>
    </source>
</reference>
<organism evidence="3">
    <name type="scientific">Arabidopsis thaliana</name>
    <name type="common">Mouse-ear cress</name>
    <dbReference type="NCBI Taxonomy" id="3702"/>
    <lineage>
        <taxon>Eukaryota</taxon>
        <taxon>Viridiplantae</taxon>
        <taxon>Streptophyta</taxon>
        <taxon>Embryophyta</taxon>
        <taxon>Tracheophyta</taxon>
        <taxon>Spermatophyta</taxon>
        <taxon>Magnoliopsida</taxon>
        <taxon>eudicotyledons</taxon>
        <taxon>Gunneridae</taxon>
        <taxon>Pentapetalae</taxon>
        <taxon>rosids</taxon>
        <taxon>malvids</taxon>
        <taxon>Brassicales</taxon>
        <taxon>Brassicaceae</taxon>
        <taxon>Camelineae</taxon>
        <taxon>Arabidopsis</taxon>
    </lineage>
</organism>
<dbReference type="GO" id="GO:0003964">
    <property type="term" value="F:RNA-directed DNA polymerase activity"/>
    <property type="evidence" value="ECO:0007669"/>
    <property type="project" value="UniProtKB-KW"/>
</dbReference>
<reference evidence="3" key="2">
    <citation type="submission" date="2000-03" db="EMBL/GenBank/DDBJ databases">
        <authorList>
            <person name="Lin X."/>
            <person name="Kaul S."/>
            <person name="Shea T.P."/>
            <person name="Fujii C.Y."/>
            <person name="Shen M."/>
            <person name="VanAken S.E."/>
            <person name="Barnstead M.E."/>
            <person name="Mason T.M."/>
            <person name="Bowman C.L."/>
            <person name="Ronning C.M."/>
            <person name="Benito M.-I."/>
            <person name="Carrera A.J."/>
            <person name="Creasy T.H."/>
            <person name="Buell C.R."/>
            <person name="Town C.D."/>
            <person name="Nierman W.C."/>
            <person name="Fraser C.M."/>
            <person name="Venter J.C."/>
        </authorList>
    </citation>
    <scope>NUCLEOTIDE SEQUENCE</scope>
</reference>
<dbReference type="InterPro" id="IPR026960">
    <property type="entry name" value="RVT-Znf"/>
</dbReference>
<feature type="compositionally biased region" description="Basic and acidic residues" evidence="1">
    <location>
        <begin position="242"/>
        <end position="251"/>
    </location>
</feature>
<dbReference type="InterPro" id="IPR036691">
    <property type="entry name" value="Endo/exonu/phosph_ase_sf"/>
</dbReference>